<gene>
    <name evidence="12" type="ORF">OXX778_LOCUS6430</name>
</gene>
<feature type="compositionally biased region" description="Low complexity" evidence="10">
    <location>
        <begin position="203"/>
        <end position="228"/>
    </location>
</feature>
<evidence type="ECO:0000313" key="13">
    <source>
        <dbReference type="Proteomes" id="UP000663879"/>
    </source>
</evidence>
<feature type="compositionally biased region" description="Polar residues" evidence="10">
    <location>
        <begin position="807"/>
        <end position="818"/>
    </location>
</feature>
<evidence type="ECO:0000256" key="5">
    <source>
        <dbReference type="ARBA" id="ARBA00022833"/>
    </source>
</evidence>
<evidence type="ECO:0000259" key="11">
    <source>
        <dbReference type="PROSITE" id="PS50016"/>
    </source>
</evidence>
<proteinExistence type="predicted"/>
<feature type="region of interest" description="Disordered" evidence="10">
    <location>
        <begin position="1"/>
        <end position="79"/>
    </location>
</feature>
<dbReference type="CDD" id="cd21085">
    <property type="entry name" value="WH_NTD_PHF10"/>
    <property type="match status" value="1"/>
</dbReference>
<dbReference type="PANTHER" id="PTHR45888:SF4">
    <property type="entry name" value="PHD FINGER PROTEIN 10"/>
    <property type="match status" value="1"/>
</dbReference>
<evidence type="ECO:0000256" key="2">
    <source>
        <dbReference type="ARBA" id="ARBA00022723"/>
    </source>
</evidence>
<organism evidence="12 13">
    <name type="scientific">Brachionus calyciflorus</name>
    <dbReference type="NCBI Taxonomy" id="104777"/>
    <lineage>
        <taxon>Eukaryota</taxon>
        <taxon>Metazoa</taxon>
        <taxon>Spiralia</taxon>
        <taxon>Gnathifera</taxon>
        <taxon>Rotifera</taxon>
        <taxon>Eurotatoria</taxon>
        <taxon>Monogononta</taxon>
        <taxon>Pseudotrocha</taxon>
        <taxon>Ploima</taxon>
        <taxon>Brachionidae</taxon>
        <taxon>Brachionus</taxon>
    </lineage>
</organism>
<keyword evidence="3" id="KW-0677">Repeat</keyword>
<feature type="compositionally biased region" description="Acidic residues" evidence="10">
    <location>
        <begin position="193"/>
        <end position="202"/>
    </location>
</feature>
<accession>A0A813SGG4</accession>
<feature type="region of interest" description="Disordered" evidence="10">
    <location>
        <begin position="191"/>
        <end position="228"/>
    </location>
</feature>
<evidence type="ECO:0000256" key="7">
    <source>
        <dbReference type="ARBA" id="ARBA00023163"/>
    </source>
</evidence>
<feature type="domain" description="PHD-type" evidence="11">
    <location>
        <begin position="658"/>
        <end position="723"/>
    </location>
</feature>
<keyword evidence="8" id="KW-0539">Nucleus</keyword>
<feature type="compositionally biased region" description="Basic and acidic residues" evidence="10">
    <location>
        <begin position="55"/>
        <end position="65"/>
    </location>
</feature>
<evidence type="ECO:0000256" key="8">
    <source>
        <dbReference type="ARBA" id="ARBA00023242"/>
    </source>
</evidence>
<evidence type="ECO:0000256" key="9">
    <source>
        <dbReference type="PROSITE-ProRule" id="PRU00146"/>
    </source>
</evidence>
<keyword evidence="5" id="KW-0862">Zinc</keyword>
<dbReference type="InterPro" id="IPR019787">
    <property type="entry name" value="Znf_PHD-finger"/>
</dbReference>
<keyword evidence="13" id="KW-1185">Reference proteome</keyword>
<evidence type="ECO:0000313" key="12">
    <source>
        <dbReference type="EMBL" id="CAF0800235.1"/>
    </source>
</evidence>
<dbReference type="SMART" id="SM00249">
    <property type="entry name" value="PHD"/>
    <property type="match status" value="2"/>
</dbReference>
<reference evidence="12" key="1">
    <citation type="submission" date="2021-02" db="EMBL/GenBank/DDBJ databases">
        <authorList>
            <person name="Nowell W R."/>
        </authorList>
    </citation>
    <scope>NUCLEOTIDE SEQUENCE</scope>
    <source>
        <strain evidence="12">Ploen Becks lab</strain>
    </source>
</reference>
<dbReference type="InterPro" id="IPR001965">
    <property type="entry name" value="Znf_PHD"/>
</dbReference>
<name>A0A813SGG4_9BILA</name>
<feature type="compositionally biased region" description="Low complexity" evidence="10">
    <location>
        <begin position="32"/>
        <end position="48"/>
    </location>
</feature>
<dbReference type="SUPFAM" id="SSF57903">
    <property type="entry name" value="FYVE/PHD zinc finger"/>
    <property type="match status" value="2"/>
</dbReference>
<feature type="compositionally biased region" description="Polar residues" evidence="10">
    <location>
        <begin position="9"/>
        <end position="25"/>
    </location>
</feature>
<dbReference type="PANTHER" id="PTHR45888">
    <property type="entry name" value="HL01030P-RELATED"/>
    <property type="match status" value="1"/>
</dbReference>
<dbReference type="PROSITE" id="PS50016">
    <property type="entry name" value="ZF_PHD_2"/>
    <property type="match status" value="2"/>
</dbReference>
<comment type="subcellular location">
    <subcellularLocation>
        <location evidence="1">Nucleus</location>
    </subcellularLocation>
</comment>
<evidence type="ECO:0000256" key="6">
    <source>
        <dbReference type="ARBA" id="ARBA00023015"/>
    </source>
</evidence>
<dbReference type="GO" id="GO:0008270">
    <property type="term" value="F:zinc ion binding"/>
    <property type="evidence" value="ECO:0007669"/>
    <property type="project" value="UniProtKB-KW"/>
</dbReference>
<evidence type="ECO:0000256" key="4">
    <source>
        <dbReference type="ARBA" id="ARBA00022771"/>
    </source>
</evidence>
<dbReference type="AlphaFoldDB" id="A0A813SGG4"/>
<keyword evidence="4 9" id="KW-0863">Zinc-finger</keyword>
<sequence>MEVEPSVSVHASTSNNTKPIENNIRSTRRSVGRNSLSSSSSTTSSNSSRTRRAKLKNDPSDETGVKFELGSVSSESMNSCSNSIDIEIDANDEESENLKKTKITTKTPRNTRKSLQILNNKDTISSQNTKLSQIDEEQIIDNKKSKTINTNKKSKINNLDENTLDGFGTGLVNKRKNVLEDKIQKIKTKIQEEDSLSQDVDVEATSSVSSSETNDNSKINNNENNQVKFNIESNQIEETTNDDCDNTNKKEFLEDEDTNSKLVDISTLNDTSNEPKKKRRKRTSIMLHHNLNLEFKEDGSHISVSKLFVYKWPMTDEELDEYDFTDTKQLKKSHSDPTIEEKINKYVNKILSNTPLDDLYVLQEQFSEYLGIKSFKRKYPDVFRRLIEIKEREFLLRKLRVVTEAQCDLGLTALKLNEILDLMADDYPDKYKEFDDYFNEKRRRAIAAAAFQAAALSLNRRKSEIFDAPKTSNSKTSLNEKDRMKEMIKKAIRSVAAYNSQIQKEKQEERKTFYDLQTMRIQTPQVESKIDSKNLFCNDKKGHYPVSLLSGQFQYHYKKYSSDELKYFPVDTVLYAPPIPNRLKYIEWKRNLNKPKLPEPVINNIRNKNTEIRLNKLDNYVDDEKMDASPVKIETNRQPIRITASAAPTVAKLINTTNQVCHICQKTSQINQNSTHVENNSIMISCSSCPRFSHPDCLELNPDLVDWTCIRSYDWQCMDCKKCSKCKNSNDEEKMMFCDRCDRGFHTYCVDVDQVPTGSWLCKSCTEFTDKLSAIQEKINSSKSIKQEVINTPSKIKQTLKQKLSAGLNGSLNVTPNNGDKRGRGRPPGSLNKPKDSSVIKKNKTPKGFKVRESMNGIFSNSNSQMYSQQSPMTGSNLQYEDDFNESLMNYETSYELHYNGNSTSRPYFNMDETSNSQFQF</sequence>
<dbReference type="Proteomes" id="UP000663879">
    <property type="component" value="Unassembled WGS sequence"/>
</dbReference>
<keyword evidence="7" id="KW-0804">Transcription</keyword>
<protein>
    <recommendedName>
        <fullName evidence="11">PHD-type domain-containing protein</fullName>
    </recommendedName>
</protein>
<dbReference type="Gene3D" id="3.30.40.10">
    <property type="entry name" value="Zinc/RING finger domain, C3HC4 (zinc finger)"/>
    <property type="match status" value="1"/>
</dbReference>
<evidence type="ECO:0000256" key="1">
    <source>
        <dbReference type="ARBA" id="ARBA00004123"/>
    </source>
</evidence>
<dbReference type="GO" id="GO:0005634">
    <property type="term" value="C:nucleus"/>
    <property type="evidence" value="ECO:0007669"/>
    <property type="project" value="UniProtKB-SubCell"/>
</dbReference>
<dbReference type="CDD" id="cd15529">
    <property type="entry name" value="PHD2_PHF10"/>
    <property type="match status" value="1"/>
</dbReference>
<comment type="caution">
    <text evidence="12">The sequence shown here is derived from an EMBL/GenBank/DDBJ whole genome shotgun (WGS) entry which is preliminary data.</text>
</comment>
<feature type="domain" description="PHD-type" evidence="11">
    <location>
        <begin position="720"/>
        <end position="768"/>
    </location>
</feature>
<feature type="region of interest" description="Disordered" evidence="10">
    <location>
        <begin position="807"/>
        <end position="847"/>
    </location>
</feature>
<dbReference type="Pfam" id="PF00628">
    <property type="entry name" value="PHD"/>
    <property type="match status" value="1"/>
</dbReference>
<keyword evidence="6" id="KW-0805">Transcription regulation</keyword>
<keyword evidence="2" id="KW-0479">Metal-binding</keyword>
<dbReference type="InterPro" id="IPR013083">
    <property type="entry name" value="Znf_RING/FYVE/PHD"/>
</dbReference>
<dbReference type="EMBL" id="CAJNOC010000761">
    <property type="protein sequence ID" value="CAF0800235.1"/>
    <property type="molecule type" value="Genomic_DNA"/>
</dbReference>
<dbReference type="InterPro" id="IPR011011">
    <property type="entry name" value="Znf_FYVE_PHD"/>
</dbReference>
<evidence type="ECO:0000256" key="10">
    <source>
        <dbReference type="SAM" id="MobiDB-lite"/>
    </source>
</evidence>
<evidence type="ECO:0000256" key="3">
    <source>
        <dbReference type="ARBA" id="ARBA00022737"/>
    </source>
</evidence>
<dbReference type="OrthoDB" id="1903104at2759"/>